<gene>
    <name evidence="1" type="ORF">KTA_39020</name>
</gene>
<accession>A0A455T8B2</accession>
<protein>
    <submittedName>
        <fullName evidence="1">Uncharacterized protein</fullName>
    </submittedName>
</protein>
<sequence>MSEQVLTHFRKRRKGAETRILHFAFQDLLPPGQTLVLSLGTRTLSLLCDGKMVLDQQFSINELRVLEPILQAFPHYCPYEVLLASLSSTPVTASAIARCRQRLLEAQGSQRWQQELRPIRRALSSVRSKLHRFGLEISNVRERGCSLTCLTYASDNLAQREVV</sequence>
<name>A0A455T8B2_9CHLR</name>
<proteinExistence type="predicted"/>
<dbReference type="EMBL" id="AP019377">
    <property type="protein sequence ID" value="BBH95703.1"/>
    <property type="molecule type" value="Genomic_DNA"/>
</dbReference>
<dbReference type="AlphaFoldDB" id="A0A455T8B2"/>
<organism evidence="1">
    <name type="scientific">Thermogemmatispora argillosa</name>
    <dbReference type="NCBI Taxonomy" id="2045280"/>
    <lineage>
        <taxon>Bacteria</taxon>
        <taxon>Bacillati</taxon>
        <taxon>Chloroflexota</taxon>
        <taxon>Ktedonobacteria</taxon>
        <taxon>Thermogemmatisporales</taxon>
        <taxon>Thermogemmatisporaceae</taxon>
        <taxon>Thermogemmatispora</taxon>
    </lineage>
</organism>
<reference evidence="1" key="1">
    <citation type="submission" date="2018-12" db="EMBL/GenBank/DDBJ databases">
        <title>Novel natural products biosynthetic potential of the class Ktedonobacteria.</title>
        <authorList>
            <person name="Zheng Y."/>
            <person name="Saitou A."/>
            <person name="Wang C.M."/>
            <person name="Toyoda A."/>
            <person name="Minakuchi Y."/>
            <person name="Sekiguchi Y."/>
            <person name="Ueda K."/>
            <person name="Takano H."/>
            <person name="Sakai Y."/>
            <person name="Yokota A."/>
            <person name="Yabe S."/>
        </authorList>
    </citation>
    <scope>NUCLEOTIDE SEQUENCE</scope>
    <source>
        <strain evidence="1">A3-2</strain>
    </source>
</reference>
<evidence type="ECO:0000313" key="1">
    <source>
        <dbReference type="EMBL" id="BBH95703.1"/>
    </source>
</evidence>